<dbReference type="AlphaFoldDB" id="A0A8J5I4I0"/>
<reference evidence="1 2" key="1">
    <citation type="submission" date="2020-08" db="EMBL/GenBank/DDBJ databases">
        <title>Plant Genome Project.</title>
        <authorList>
            <person name="Zhang R.-G."/>
        </authorList>
    </citation>
    <scope>NUCLEOTIDE SEQUENCE [LARGE SCALE GENOMIC DNA]</scope>
    <source>
        <tissue evidence="1">Rhizome</tissue>
    </source>
</reference>
<protein>
    <submittedName>
        <fullName evidence="1">Uncharacterized protein</fullName>
    </submittedName>
</protein>
<accession>A0A8J5I4I0</accession>
<gene>
    <name evidence="1" type="ORF">ZIOFF_000376</name>
</gene>
<comment type="caution">
    <text evidence="1">The sequence shown here is derived from an EMBL/GenBank/DDBJ whole genome shotgun (WGS) entry which is preliminary data.</text>
</comment>
<sequence>MLRVWVFRGALFTSAKRGEEGSFGRRQRIMPPPPSSPLIAGCLRRLPSSWLAAFSLTEIISYLPLAHTVVVTVPPPLSRATSSLHSRSTTALQQCHRLPSTRSNTAGAAVALHDSSFHGTAGCCLRATIARRLRTIAGHRAPLLSNVHNRSSMASPLQRLVTIVGHDALEKGFDDEDADEGRLKENRKNDSKALFILQQAKEFQSSSKVLAVKFQTLRSEFEALLMKGNETLQNFLSRVISIISQMRSYGEKITDAIIVSKVLRSLTPKYDYIVTAIEEAKGLSILSFDELMGSLQAHEARQNISVEKDEENEF</sequence>
<organism evidence="1 2">
    <name type="scientific">Zingiber officinale</name>
    <name type="common">Ginger</name>
    <name type="synonym">Amomum zingiber</name>
    <dbReference type="NCBI Taxonomy" id="94328"/>
    <lineage>
        <taxon>Eukaryota</taxon>
        <taxon>Viridiplantae</taxon>
        <taxon>Streptophyta</taxon>
        <taxon>Embryophyta</taxon>
        <taxon>Tracheophyta</taxon>
        <taxon>Spermatophyta</taxon>
        <taxon>Magnoliopsida</taxon>
        <taxon>Liliopsida</taxon>
        <taxon>Zingiberales</taxon>
        <taxon>Zingiberaceae</taxon>
        <taxon>Zingiber</taxon>
    </lineage>
</organism>
<evidence type="ECO:0000313" key="1">
    <source>
        <dbReference type="EMBL" id="KAG6535404.1"/>
    </source>
</evidence>
<name>A0A8J5I4I0_ZINOF</name>
<dbReference type="PANTHER" id="PTHR35317:SF35">
    <property type="entry name" value="DUF4219 DOMAIN-CONTAINING PROTEIN"/>
    <property type="match status" value="1"/>
</dbReference>
<dbReference type="PANTHER" id="PTHR35317">
    <property type="entry name" value="OS04G0629600 PROTEIN"/>
    <property type="match status" value="1"/>
</dbReference>
<evidence type="ECO:0000313" key="2">
    <source>
        <dbReference type="Proteomes" id="UP000734854"/>
    </source>
</evidence>
<dbReference type="Proteomes" id="UP000734854">
    <property type="component" value="Unassembled WGS sequence"/>
</dbReference>
<proteinExistence type="predicted"/>
<dbReference type="EMBL" id="JACMSC010000001">
    <property type="protein sequence ID" value="KAG6535404.1"/>
    <property type="molecule type" value="Genomic_DNA"/>
</dbReference>
<dbReference type="Pfam" id="PF14223">
    <property type="entry name" value="Retrotran_gag_2"/>
    <property type="match status" value="1"/>
</dbReference>
<keyword evidence="2" id="KW-1185">Reference proteome</keyword>